<dbReference type="Pfam" id="PF04097">
    <property type="entry name" value="Nic96"/>
    <property type="match status" value="1"/>
</dbReference>
<organism evidence="5 6">
    <name type="scientific">Furculomyces boomerangus</name>
    <dbReference type="NCBI Taxonomy" id="61424"/>
    <lineage>
        <taxon>Eukaryota</taxon>
        <taxon>Fungi</taxon>
        <taxon>Fungi incertae sedis</taxon>
        <taxon>Zoopagomycota</taxon>
        <taxon>Kickxellomycotina</taxon>
        <taxon>Harpellomycetes</taxon>
        <taxon>Harpellales</taxon>
        <taxon>Harpellaceae</taxon>
        <taxon>Furculomyces</taxon>
    </lineage>
</organism>
<comment type="subcellular location">
    <subcellularLocation>
        <location evidence="1">Nucleus envelope</location>
    </subcellularLocation>
    <subcellularLocation>
        <location evidence="4">Nucleus</location>
        <location evidence="4">Nuclear pore complex</location>
    </subcellularLocation>
</comment>
<dbReference type="AlphaFoldDB" id="A0A2T9YLD0"/>
<keyword evidence="4" id="KW-0653">Protein transport</keyword>
<dbReference type="GO" id="GO:0016973">
    <property type="term" value="P:poly(A)+ mRNA export from nucleus"/>
    <property type="evidence" value="ECO:0007669"/>
    <property type="project" value="TreeGrafter"/>
</dbReference>
<evidence type="ECO:0000256" key="4">
    <source>
        <dbReference type="RuleBase" id="RU364035"/>
    </source>
</evidence>
<name>A0A2T9YLD0_9FUNG</name>
<keyword evidence="4" id="KW-0906">Nuclear pore complex</keyword>
<dbReference type="GO" id="GO:0017056">
    <property type="term" value="F:structural constituent of nuclear pore"/>
    <property type="evidence" value="ECO:0007669"/>
    <property type="project" value="InterPro"/>
</dbReference>
<reference evidence="5 6" key="1">
    <citation type="journal article" date="2018" name="MBio">
        <title>Comparative Genomics Reveals the Core Gene Toolbox for the Fungus-Insect Symbiosis.</title>
        <authorList>
            <person name="Wang Y."/>
            <person name="Stata M."/>
            <person name="Wang W."/>
            <person name="Stajich J.E."/>
            <person name="White M.M."/>
            <person name="Moncalvo J.M."/>
        </authorList>
    </citation>
    <scope>NUCLEOTIDE SEQUENCE [LARGE SCALE GENOMIC DNA]</scope>
    <source>
        <strain evidence="5 6">AUS-77-4</strain>
    </source>
</reference>
<keyword evidence="4" id="KW-0472">Membrane</keyword>
<keyword evidence="6" id="KW-1185">Reference proteome</keyword>
<keyword evidence="4" id="KW-0509">mRNA transport</keyword>
<dbReference type="STRING" id="61424.A0A2T9YLD0"/>
<sequence length="451" mass="50784">MVENSSLSKLLDESRKLASHVGTSNIPMVERNLDTLSAESRNLATKSNRSLAPLDSKTRAFFAEGGVDPGELMEKSNSALIDSINIQTQQTFNTNVENYISGQYENCIANAIDNSQIMALEDFDTSMEFNIQQAWEETKKKVFDGMGQPIVPMEYDVFDSSKGSSLGVQTYERGFSDEASGNSKFLGAKGIVQANPRVEKYTKVIRTLNNNRINKIPTNLSFEFSSATQQTTTLTGDKQLSKCWELLETITGKDSAQPVGKIDLTSGNASSAEKRQELVDRSRKFLENSYLQYIDRIIEQNPREASIGGIPSIHNKIRGFLQVKFSKSSNIPEYIEVYDNEAVWAHMYYLVRCGKLEEMLDYALGIEDVLADSDPSFISYLRHYIESPNRTLDASSQERISASVGMMRVNMRVVDPYKFSVYKVIGRCDLARKTVHEVIQTTEDYIWHQVC</sequence>
<evidence type="ECO:0000313" key="6">
    <source>
        <dbReference type="Proteomes" id="UP000245699"/>
    </source>
</evidence>
<evidence type="ECO:0000256" key="3">
    <source>
        <dbReference type="ARBA" id="ARBA00023242"/>
    </source>
</evidence>
<gene>
    <name evidence="5" type="ORF">BB559_003412</name>
</gene>
<dbReference type="PANTHER" id="PTHR11225:SF4">
    <property type="entry name" value="NUCLEAR PORE COMPLEX PROTEIN NUP93"/>
    <property type="match status" value="1"/>
</dbReference>
<dbReference type="Proteomes" id="UP000245699">
    <property type="component" value="Unassembled WGS sequence"/>
</dbReference>
<accession>A0A2T9YLD0</accession>
<dbReference type="OrthoDB" id="203824at2759"/>
<keyword evidence="3 4" id="KW-0539">Nucleus</keyword>
<dbReference type="PANTHER" id="PTHR11225">
    <property type="entry name" value="NUCLEAR PORE COMPLEX PROTEIN NUP93 NUCLEOPORIN NUP93 DEAD EYE PROTEIN"/>
    <property type="match status" value="1"/>
</dbReference>
<comment type="similarity">
    <text evidence="2 4">Belongs to the nucleoporin interacting component (NIC) family.</text>
</comment>
<keyword evidence="4" id="KW-0813">Transport</keyword>
<comment type="caution">
    <text evidence="5">The sequence shown here is derived from an EMBL/GenBank/DDBJ whole genome shotgun (WGS) entry which is preliminary data.</text>
</comment>
<dbReference type="EMBL" id="MBFT01000332">
    <property type="protein sequence ID" value="PVU93142.1"/>
    <property type="molecule type" value="Genomic_DNA"/>
</dbReference>
<proteinExistence type="inferred from homology"/>
<evidence type="ECO:0000256" key="1">
    <source>
        <dbReference type="ARBA" id="ARBA00004259"/>
    </source>
</evidence>
<dbReference type="InterPro" id="IPR007231">
    <property type="entry name" value="Nucleoporin_int_Nup93/Nic96"/>
</dbReference>
<dbReference type="GO" id="GO:0006606">
    <property type="term" value="P:protein import into nucleus"/>
    <property type="evidence" value="ECO:0007669"/>
    <property type="project" value="TreeGrafter"/>
</dbReference>
<protein>
    <recommendedName>
        <fullName evidence="4">Nuclear pore protein</fullName>
    </recommendedName>
</protein>
<dbReference type="GO" id="GO:0005643">
    <property type="term" value="C:nuclear pore"/>
    <property type="evidence" value="ECO:0007669"/>
    <property type="project" value="UniProtKB-SubCell"/>
</dbReference>
<keyword evidence="4" id="KW-0811">Translocation</keyword>
<evidence type="ECO:0000313" key="5">
    <source>
        <dbReference type="EMBL" id="PVU93142.1"/>
    </source>
</evidence>
<evidence type="ECO:0000256" key="2">
    <source>
        <dbReference type="ARBA" id="ARBA00010186"/>
    </source>
</evidence>